<evidence type="ECO:0000313" key="2">
    <source>
        <dbReference type="Proteomes" id="UP000821865"/>
    </source>
</evidence>
<name>A0ACB8DFS6_DERSI</name>
<protein>
    <submittedName>
        <fullName evidence="1">Uncharacterized protein</fullName>
    </submittedName>
</protein>
<keyword evidence="2" id="KW-1185">Reference proteome</keyword>
<comment type="caution">
    <text evidence="1">The sequence shown here is derived from an EMBL/GenBank/DDBJ whole genome shotgun (WGS) entry which is preliminary data.</text>
</comment>
<gene>
    <name evidence="1" type="ORF">HPB49_019019</name>
</gene>
<evidence type="ECO:0000313" key="1">
    <source>
        <dbReference type="EMBL" id="KAH7966736.1"/>
    </source>
</evidence>
<accession>A0ACB8DFS6</accession>
<organism evidence="1 2">
    <name type="scientific">Dermacentor silvarum</name>
    <name type="common">Tick</name>
    <dbReference type="NCBI Taxonomy" id="543639"/>
    <lineage>
        <taxon>Eukaryota</taxon>
        <taxon>Metazoa</taxon>
        <taxon>Ecdysozoa</taxon>
        <taxon>Arthropoda</taxon>
        <taxon>Chelicerata</taxon>
        <taxon>Arachnida</taxon>
        <taxon>Acari</taxon>
        <taxon>Parasitiformes</taxon>
        <taxon>Ixodida</taxon>
        <taxon>Ixodoidea</taxon>
        <taxon>Ixodidae</taxon>
        <taxon>Rhipicephalinae</taxon>
        <taxon>Dermacentor</taxon>
    </lineage>
</organism>
<dbReference type="Proteomes" id="UP000821865">
    <property type="component" value="Chromosome 2"/>
</dbReference>
<proteinExistence type="predicted"/>
<sequence>MTCTRDARESFGYCTENNILFDDLTVEEHLVFFAVLKGTPYDAVRLEVATLLHDAGLTQHRSKLAANLSLGLQRRLCTALAIVSKPKVIILDEPTVNMDPEGRREMWDLLLKVRRSCAVFLTTQHMDEADALADRVVIMANARIRCAGSPMFLKQRFGTGYHLLINKTSPRCDVTAIGDLLRKYAPKVKLQSNSDKEAVFILGQIVATHLIITMFKVISAASCLEMVGEKEGSACSVPARGWYYVSCHGLRD</sequence>
<reference evidence="1" key="1">
    <citation type="submission" date="2020-05" db="EMBL/GenBank/DDBJ databases">
        <title>Large-scale comparative analyses of tick genomes elucidate their genetic diversity and vector capacities.</title>
        <authorList>
            <person name="Jia N."/>
            <person name="Wang J."/>
            <person name="Shi W."/>
            <person name="Du L."/>
            <person name="Sun Y."/>
            <person name="Zhan W."/>
            <person name="Jiang J."/>
            <person name="Wang Q."/>
            <person name="Zhang B."/>
            <person name="Ji P."/>
            <person name="Sakyi L.B."/>
            <person name="Cui X."/>
            <person name="Yuan T."/>
            <person name="Jiang B."/>
            <person name="Yang W."/>
            <person name="Lam T.T.-Y."/>
            <person name="Chang Q."/>
            <person name="Ding S."/>
            <person name="Wang X."/>
            <person name="Zhu J."/>
            <person name="Ruan X."/>
            <person name="Zhao L."/>
            <person name="Wei J."/>
            <person name="Que T."/>
            <person name="Du C."/>
            <person name="Cheng J."/>
            <person name="Dai P."/>
            <person name="Han X."/>
            <person name="Huang E."/>
            <person name="Gao Y."/>
            <person name="Liu J."/>
            <person name="Shao H."/>
            <person name="Ye R."/>
            <person name="Li L."/>
            <person name="Wei W."/>
            <person name="Wang X."/>
            <person name="Wang C."/>
            <person name="Yang T."/>
            <person name="Huo Q."/>
            <person name="Li W."/>
            <person name="Guo W."/>
            <person name="Chen H."/>
            <person name="Zhou L."/>
            <person name="Ni X."/>
            <person name="Tian J."/>
            <person name="Zhou Y."/>
            <person name="Sheng Y."/>
            <person name="Liu T."/>
            <person name="Pan Y."/>
            <person name="Xia L."/>
            <person name="Li J."/>
            <person name="Zhao F."/>
            <person name="Cao W."/>
        </authorList>
    </citation>
    <scope>NUCLEOTIDE SEQUENCE</scope>
    <source>
        <strain evidence="1">Dsil-2018</strain>
    </source>
</reference>
<dbReference type="EMBL" id="CM023471">
    <property type="protein sequence ID" value="KAH7966736.1"/>
    <property type="molecule type" value="Genomic_DNA"/>
</dbReference>